<dbReference type="CDD" id="cd06267">
    <property type="entry name" value="PBP1_LacI_sugar_binding-like"/>
    <property type="match status" value="1"/>
</dbReference>
<organism evidence="5 6">
    <name type="scientific">Trinickia violacea</name>
    <dbReference type="NCBI Taxonomy" id="2571746"/>
    <lineage>
        <taxon>Bacteria</taxon>
        <taxon>Pseudomonadati</taxon>
        <taxon>Pseudomonadota</taxon>
        <taxon>Betaproteobacteria</taxon>
        <taxon>Burkholderiales</taxon>
        <taxon>Burkholderiaceae</taxon>
        <taxon>Trinickia</taxon>
    </lineage>
</organism>
<dbReference type="PROSITE" id="PS50932">
    <property type="entry name" value="HTH_LACI_2"/>
    <property type="match status" value="1"/>
</dbReference>
<feature type="domain" description="HTH lacI-type" evidence="4">
    <location>
        <begin position="3"/>
        <end position="57"/>
    </location>
</feature>
<dbReference type="Gene3D" id="3.40.50.2300">
    <property type="match status" value="2"/>
</dbReference>
<dbReference type="InterPro" id="IPR010982">
    <property type="entry name" value="Lambda_DNA-bd_dom_sf"/>
</dbReference>
<dbReference type="Gene3D" id="1.10.260.40">
    <property type="entry name" value="lambda repressor-like DNA-binding domains"/>
    <property type="match status" value="1"/>
</dbReference>
<dbReference type="InterPro" id="IPR028082">
    <property type="entry name" value="Peripla_BP_I"/>
</dbReference>
<keyword evidence="1" id="KW-0805">Transcription regulation</keyword>
<dbReference type="OrthoDB" id="269117at2"/>
<reference evidence="5 6" key="1">
    <citation type="submission" date="2019-05" db="EMBL/GenBank/DDBJ databases">
        <title>Burkholderia sp. DHOD12, isolated from subtropical forest soil.</title>
        <authorList>
            <person name="Gao Z.-H."/>
            <person name="Qiu L.-H."/>
        </authorList>
    </citation>
    <scope>NUCLEOTIDE SEQUENCE [LARGE SCALE GENOMIC DNA]</scope>
    <source>
        <strain evidence="5 6">DHOD12</strain>
    </source>
</reference>
<accession>A0A4P8IIK6</accession>
<dbReference type="RefSeq" id="WP_137330828.1">
    <property type="nucleotide sequence ID" value="NZ_CP040077.1"/>
</dbReference>
<keyword evidence="3" id="KW-0804">Transcription</keyword>
<gene>
    <name evidence="5" type="ORF">FAZ95_01585</name>
</gene>
<dbReference type="PANTHER" id="PTHR30146:SF120">
    <property type="entry name" value="ALANINE RACEMASE"/>
    <property type="match status" value="1"/>
</dbReference>
<dbReference type="GO" id="GO:0003700">
    <property type="term" value="F:DNA-binding transcription factor activity"/>
    <property type="evidence" value="ECO:0007669"/>
    <property type="project" value="TreeGrafter"/>
</dbReference>
<evidence type="ECO:0000256" key="2">
    <source>
        <dbReference type="ARBA" id="ARBA00023125"/>
    </source>
</evidence>
<dbReference type="Proteomes" id="UP000298656">
    <property type="component" value="Chromosome 1"/>
</dbReference>
<dbReference type="AlphaFoldDB" id="A0A4P8IIK6"/>
<dbReference type="SUPFAM" id="SSF47413">
    <property type="entry name" value="lambda repressor-like DNA-binding domains"/>
    <property type="match status" value="1"/>
</dbReference>
<evidence type="ECO:0000259" key="4">
    <source>
        <dbReference type="PROSITE" id="PS50932"/>
    </source>
</evidence>
<dbReference type="EMBL" id="CP040077">
    <property type="protein sequence ID" value="QCP47986.1"/>
    <property type="molecule type" value="Genomic_DNA"/>
</dbReference>
<dbReference type="PANTHER" id="PTHR30146">
    <property type="entry name" value="LACI-RELATED TRANSCRIPTIONAL REPRESSOR"/>
    <property type="match status" value="1"/>
</dbReference>
<keyword evidence="6" id="KW-1185">Reference proteome</keyword>
<evidence type="ECO:0000313" key="5">
    <source>
        <dbReference type="EMBL" id="QCP47986.1"/>
    </source>
</evidence>
<proteinExistence type="predicted"/>
<dbReference type="PROSITE" id="PS00356">
    <property type="entry name" value="HTH_LACI_1"/>
    <property type="match status" value="1"/>
</dbReference>
<keyword evidence="2" id="KW-0238">DNA-binding</keyword>
<dbReference type="GO" id="GO:0000976">
    <property type="term" value="F:transcription cis-regulatory region binding"/>
    <property type="evidence" value="ECO:0007669"/>
    <property type="project" value="TreeGrafter"/>
</dbReference>
<dbReference type="CDD" id="cd01392">
    <property type="entry name" value="HTH_LacI"/>
    <property type="match status" value="1"/>
</dbReference>
<dbReference type="InterPro" id="IPR000843">
    <property type="entry name" value="HTH_LacI"/>
</dbReference>
<dbReference type="SMART" id="SM00354">
    <property type="entry name" value="HTH_LACI"/>
    <property type="match status" value="1"/>
</dbReference>
<dbReference type="KEGG" id="tvl:FAZ95_01585"/>
<evidence type="ECO:0000256" key="1">
    <source>
        <dbReference type="ARBA" id="ARBA00023015"/>
    </source>
</evidence>
<evidence type="ECO:0000256" key="3">
    <source>
        <dbReference type="ARBA" id="ARBA00023163"/>
    </source>
</evidence>
<dbReference type="SUPFAM" id="SSF53822">
    <property type="entry name" value="Periplasmic binding protein-like I"/>
    <property type="match status" value="1"/>
</dbReference>
<name>A0A4P8IIK6_9BURK</name>
<dbReference type="Pfam" id="PF00356">
    <property type="entry name" value="LacI"/>
    <property type="match status" value="1"/>
</dbReference>
<evidence type="ECO:0000313" key="6">
    <source>
        <dbReference type="Proteomes" id="UP000298656"/>
    </source>
</evidence>
<dbReference type="InterPro" id="IPR046335">
    <property type="entry name" value="LacI/GalR-like_sensor"/>
</dbReference>
<sequence>MATTIRDVARAASVSIGTVSRALKNQPGLSEATRLRVVEAARRLGYDPAQLRPRIRRLTFLLHRQHNNVAASPFFSHVLHGVEHACRERGIVPSLLTAGPTDDIVDQLRLHAPDAIAVAGFVEPETLAALVALQRPLVLIDLWAPNLRSVNLDNAAGAALAMQHLFALKRRRVAFIGGSLAHYSIAQRALGYRRAFFEAGLLFDPSLEVTIDAGLDPDAGAARAMQRILDAPGPAPDAVFAYNDAAALAAMRVCLARGLSVPHDIAIVGFDDIPAAAHSVPPLTTIAVDKEALGARGVELLLEDAPAELEVRLPVQLIPRASTAVSLDAFSTASTFLGITTP</sequence>
<protein>
    <submittedName>
        <fullName evidence="5">LacI family transcriptional regulator</fullName>
    </submittedName>
</protein>
<dbReference type="Pfam" id="PF13377">
    <property type="entry name" value="Peripla_BP_3"/>
    <property type="match status" value="1"/>
</dbReference>